<name>A0A9R0B8M5_CYPCA</name>
<dbReference type="KEGG" id="ccar:122147389"/>
<dbReference type="GO" id="GO:0005737">
    <property type="term" value="C:cytoplasm"/>
    <property type="evidence" value="ECO:0007669"/>
    <property type="project" value="TreeGrafter"/>
</dbReference>
<dbReference type="AlphaFoldDB" id="A0A9R0B8M5"/>
<keyword evidence="1" id="KW-0677">Repeat</keyword>
<proteinExistence type="predicted"/>
<dbReference type="PANTHER" id="PTHR10372">
    <property type="entry name" value="PLAKOPHILLIN-RELATED"/>
    <property type="match status" value="1"/>
</dbReference>
<dbReference type="RefSeq" id="XP_042625615.1">
    <property type="nucleotide sequence ID" value="XM_042769681.1"/>
</dbReference>
<dbReference type="GeneID" id="122147389"/>
<reference evidence="4" key="1">
    <citation type="submission" date="2025-08" db="UniProtKB">
        <authorList>
            <consortium name="RefSeq"/>
        </authorList>
    </citation>
    <scope>IDENTIFICATION</scope>
    <source>
        <tissue evidence="4">Muscle</tissue>
    </source>
</reference>
<dbReference type="GO" id="GO:0098609">
    <property type="term" value="P:cell-cell adhesion"/>
    <property type="evidence" value="ECO:0007669"/>
    <property type="project" value="InterPro"/>
</dbReference>
<protein>
    <submittedName>
        <fullName evidence="4">Uncharacterized protein LOC122147389 isoform X1</fullName>
    </submittedName>
</protein>
<evidence type="ECO:0000256" key="2">
    <source>
        <dbReference type="SAM" id="MobiDB-lite"/>
    </source>
</evidence>
<evidence type="ECO:0000256" key="3">
    <source>
        <dbReference type="SAM" id="Phobius"/>
    </source>
</evidence>
<gene>
    <name evidence="4" type="primary">LOC122147389</name>
</gene>
<dbReference type="Proteomes" id="UP001155660">
    <property type="component" value="Chromosome A14"/>
</dbReference>
<keyword evidence="3" id="KW-0472">Membrane</keyword>
<dbReference type="OrthoDB" id="8905283at2759"/>
<accession>A0A9R0B8M5</accession>
<feature type="region of interest" description="Disordered" evidence="2">
    <location>
        <begin position="469"/>
        <end position="491"/>
    </location>
</feature>
<dbReference type="GO" id="GO:0005912">
    <property type="term" value="C:adherens junction"/>
    <property type="evidence" value="ECO:0007669"/>
    <property type="project" value="TreeGrafter"/>
</dbReference>
<sequence>MTSEKVFQTALQPNLIISTSDLGNHAKEDGSEHQRVSIRSLVKSMYQVNSSSSAAAAECAVSTSPPSVANRLNKVRRTARRSNMSSSMYGSAGLSGSQSIIEMKQPGWLSRAGSEKSVRNVGRGKDVFDGMDMMGIMGNLSGLNSLDMHHDESVQNQQMLGAAYVQHECYHNNDAKKPLNQLKGTPLMLQLFTSKSQEVQRYTTGATRNLIYENMENKVALIEDDGNPKLIEALREPDDELRKNITAAMASPRGHHQRRSTEKPVNMASDVIYLKEELTRLQKNNFPECNKYIEKISYLIDEFYNGYRLAIYVLKGAVITGGITMVLLALSLFVIGEKVSEFSYAAMTVVAVLSVAFGLNRKTHQEKILKRTMEEELKGFQDTINPIIDMLERICQRTEEILRDPSLSDHKTQALSEHFAYCYEKSLFREHDSSKVGDRLSKIVHLSGKLSEMIAKVSSVPDIIKEIIEDDKRQHDKPAKPTHEQINKREFKEKAEKFINEMRKGICELKNGVKEVNQTADRKSNRLS</sequence>
<feature type="transmembrane region" description="Helical" evidence="3">
    <location>
        <begin position="312"/>
        <end position="336"/>
    </location>
</feature>
<feature type="transmembrane region" description="Helical" evidence="3">
    <location>
        <begin position="342"/>
        <end position="360"/>
    </location>
</feature>
<dbReference type="SMART" id="SM00185">
    <property type="entry name" value="ARM"/>
    <property type="match status" value="2"/>
</dbReference>
<keyword evidence="3" id="KW-1133">Transmembrane helix</keyword>
<evidence type="ECO:0000313" key="4">
    <source>
        <dbReference type="RefSeq" id="XP_042625615.1"/>
    </source>
</evidence>
<keyword evidence="3" id="KW-0812">Transmembrane</keyword>
<evidence type="ECO:0000256" key="1">
    <source>
        <dbReference type="ARBA" id="ARBA00022737"/>
    </source>
</evidence>
<dbReference type="InterPro" id="IPR028435">
    <property type="entry name" value="Plakophilin/d_Catenin"/>
</dbReference>
<organism evidence="4">
    <name type="scientific">Cyprinus carpio</name>
    <name type="common">Common carp</name>
    <dbReference type="NCBI Taxonomy" id="7962"/>
    <lineage>
        <taxon>Eukaryota</taxon>
        <taxon>Metazoa</taxon>
        <taxon>Chordata</taxon>
        <taxon>Craniata</taxon>
        <taxon>Vertebrata</taxon>
        <taxon>Euteleostomi</taxon>
        <taxon>Actinopterygii</taxon>
        <taxon>Neopterygii</taxon>
        <taxon>Teleostei</taxon>
        <taxon>Ostariophysi</taxon>
        <taxon>Cypriniformes</taxon>
        <taxon>Cyprinidae</taxon>
        <taxon>Cyprininae</taxon>
        <taxon>Cyprinus</taxon>
    </lineage>
</organism>
<dbReference type="GO" id="GO:0005634">
    <property type="term" value="C:nucleus"/>
    <property type="evidence" value="ECO:0007669"/>
    <property type="project" value="TreeGrafter"/>
</dbReference>
<dbReference type="GO" id="GO:0005886">
    <property type="term" value="C:plasma membrane"/>
    <property type="evidence" value="ECO:0007669"/>
    <property type="project" value="TreeGrafter"/>
</dbReference>
<dbReference type="PANTHER" id="PTHR10372:SF1">
    <property type="entry name" value="PLAKOPHILIN-3"/>
    <property type="match status" value="1"/>
</dbReference>
<dbReference type="InterPro" id="IPR000225">
    <property type="entry name" value="Armadillo"/>
</dbReference>